<reference evidence="7 8" key="1">
    <citation type="submission" date="2020-04" db="EMBL/GenBank/DDBJ databases">
        <authorList>
            <person name="Basu S."/>
            <person name="Maruthanayagam V."/>
            <person name="Chakraborty S."/>
            <person name="Pramanik A."/>
            <person name="Mukherjee J."/>
            <person name="Brink B."/>
        </authorList>
    </citation>
    <scope>NUCLEOTIDE SEQUENCE [LARGE SCALE GENOMIC DNA]</scope>
    <source>
        <strain evidence="7 8">AP17</strain>
    </source>
</reference>
<dbReference type="Proteomes" id="UP000500857">
    <property type="component" value="Chromosome"/>
</dbReference>
<protein>
    <submittedName>
        <fullName evidence="7">Methyl-accepting chemotaxis protein</fullName>
    </submittedName>
</protein>
<sequence length="485" mass="53236">MFDVKHYRIRSWIIAGYALPVFLFLLTSTAVFVNVHTVREEAALWKESDRIADLIYKLGFNVQQLSRAARGYMLEKSEISRQTYEEADRNYENYAAELQTVISDEQQRQNYEKMTELVENLDQFDRQLIALVDAGKTQEAIALWKAEKGRELSEEITDILEAMQERENDIVEERQAEQENALDSLLSVTLGASIVSLLVAIAVGSWIISRINQRMNEAASTVASSSRQIATAIEEQERTAVHQASSVNQTTTTMDELSASSRQSAQQAQDASTSANEALDLADKGSQAVVTTQDGIETLKSKVGEIAEQIAQLSNQTSEIRDISQLVGDLANQTNMLALNAAVEAVRAGEHGKGFAVVAAEIRKLADRSRQSAQKIHSIVNEIQNSIHATVMVTEEGIKTADEGVRIAGDTALAFNGVQEAVNNMAVNNQQIYLNLQQQASAIALVVDAMNNLNTAAHESAEGISQVKLGTQQLNQAAEQLKTII</sequence>
<evidence type="ECO:0000313" key="8">
    <source>
        <dbReference type="Proteomes" id="UP000500857"/>
    </source>
</evidence>
<dbReference type="Pfam" id="PF05227">
    <property type="entry name" value="CHASE3"/>
    <property type="match status" value="1"/>
</dbReference>
<feature type="compositionally biased region" description="Low complexity" evidence="4">
    <location>
        <begin position="258"/>
        <end position="275"/>
    </location>
</feature>
<feature type="region of interest" description="Disordered" evidence="4">
    <location>
        <begin position="239"/>
        <end position="278"/>
    </location>
</feature>
<dbReference type="GO" id="GO:0007165">
    <property type="term" value="P:signal transduction"/>
    <property type="evidence" value="ECO:0007669"/>
    <property type="project" value="UniProtKB-KW"/>
</dbReference>
<keyword evidence="1 3" id="KW-0807">Transducer</keyword>
<keyword evidence="5" id="KW-0812">Transmembrane</keyword>
<dbReference type="KEGG" id="oxy:HCG48_12060"/>
<dbReference type="AlphaFoldDB" id="A0A6H1TZM3"/>
<dbReference type="InterPro" id="IPR007891">
    <property type="entry name" value="CHASE3"/>
</dbReference>
<evidence type="ECO:0000256" key="5">
    <source>
        <dbReference type="SAM" id="Phobius"/>
    </source>
</evidence>
<evidence type="ECO:0000313" key="7">
    <source>
        <dbReference type="EMBL" id="QIZ71223.1"/>
    </source>
</evidence>
<dbReference type="GO" id="GO:0006935">
    <property type="term" value="P:chemotaxis"/>
    <property type="evidence" value="ECO:0007669"/>
    <property type="project" value="InterPro"/>
</dbReference>
<evidence type="ECO:0000256" key="4">
    <source>
        <dbReference type="SAM" id="MobiDB-lite"/>
    </source>
</evidence>
<feature type="transmembrane region" description="Helical" evidence="5">
    <location>
        <begin position="185"/>
        <end position="208"/>
    </location>
</feature>
<keyword evidence="5" id="KW-1133">Transmembrane helix</keyword>
<dbReference type="InterPro" id="IPR004090">
    <property type="entry name" value="Chemotax_Me-accpt_rcpt"/>
</dbReference>
<dbReference type="SUPFAM" id="SSF58104">
    <property type="entry name" value="Methyl-accepting chemotaxis protein (MCP) signaling domain"/>
    <property type="match status" value="1"/>
</dbReference>
<keyword evidence="5" id="KW-0472">Membrane</keyword>
<dbReference type="PANTHER" id="PTHR32089">
    <property type="entry name" value="METHYL-ACCEPTING CHEMOTAXIS PROTEIN MCPB"/>
    <property type="match status" value="1"/>
</dbReference>
<feature type="compositionally biased region" description="Polar residues" evidence="4">
    <location>
        <begin position="242"/>
        <end position="255"/>
    </location>
</feature>
<dbReference type="Gene3D" id="1.10.287.950">
    <property type="entry name" value="Methyl-accepting chemotaxis protein"/>
    <property type="match status" value="1"/>
</dbReference>
<dbReference type="GO" id="GO:0004888">
    <property type="term" value="F:transmembrane signaling receptor activity"/>
    <property type="evidence" value="ECO:0007669"/>
    <property type="project" value="InterPro"/>
</dbReference>
<organism evidence="7 8">
    <name type="scientific">Oxynema aestuarii AP17</name>
    <dbReference type="NCBI Taxonomy" id="2064643"/>
    <lineage>
        <taxon>Bacteria</taxon>
        <taxon>Bacillati</taxon>
        <taxon>Cyanobacteriota</taxon>
        <taxon>Cyanophyceae</taxon>
        <taxon>Oscillatoriophycideae</taxon>
        <taxon>Oscillatoriales</taxon>
        <taxon>Oscillatoriaceae</taxon>
        <taxon>Oxynema</taxon>
        <taxon>Oxynema aestuarii</taxon>
    </lineage>
</organism>
<evidence type="ECO:0000256" key="2">
    <source>
        <dbReference type="ARBA" id="ARBA00029447"/>
    </source>
</evidence>
<evidence type="ECO:0000256" key="1">
    <source>
        <dbReference type="ARBA" id="ARBA00023224"/>
    </source>
</evidence>
<dbReference type="Pfam" id="PF00015">
    <property type="entry name" value="MCPsignal"/>
    <property type="match status" value="1"/>
</dbReference>
<dbReference type="SMART" id="SM00283">
    <property type="entry name" value="MA"/>
    <property type="match status" value="1"/>
</dbReference>
<proteinExistence type="inferred from homology"/>
<dbReference type="RefSeq" id="WP_168569377.1">
    <property type="nucleotide sequence ID" value="NZ_CP051167.1"/>
</dbReference>
<gene>
    <name evidence="7" type="ORF">HCG48_12060</name>
</gene>
<dbReference type="PROSITE" id="PS50111">
    <property type="entry name" value="CHEMOTAXIS_TRANSDUC_2"/>
    <property type="match status" value="1"/>
</dbReference>
<feature type="domain" description="Methyl-accepting transducer" evidence="6">
    <location>
        <begin position="218"/>
        <end position="454"/>
    </location>
</feature>
<feature type="transmembrane region" description="Helical" evidence="5">
    <location>
        <begin position="12"/>
        <end position="33"/>
    </location>
</feature>
<keyword evidence="8" id="KW-1185">Reference proteome</keyword>
<dbReference type="PRINTS" id="PR00260">
    <property type="entry name" value="CHEMTRNSDUCR"/>
</dbReference>
<dbReference type="PANTHER" id="PTHR32089:SF112">
    <property type="entry name" value="LYSOZYME-LIKE PROTEIN-RELATED"/>
    <property type="match status" value="1"/>
</dbReference>
<comment type="similarity">
    <text evidence="2">Belongs to the methyl-accepting chemotaxis (MCP) protein family.</text>
</comment>
<name>A0A6H1TZM3_9CYAN</name>
<accession>A0A6H1TZM3</accession>
<dbReference type="InterPro" id="IPR004089">
    <property type="entry name" value="MCPsignal_dom"/>
</dbReference>
<dbReference type="GO" id="GO:0016020">
    <property type="term" value="C:membrane"/>
    <property type="evidence" value="ECO:0007669"/>
    <property type="project" value="InterPro"/>
</dbReference>
<evidence type="ECO:0000259" key="6">
    <source>
        <dbReference type="PROSITE" id="PS50111"/>
    </source>
</evidence>
<dbReference type="EMBL" id="CP051167">
    <property type="protein sequence ID" value="QIZ71223.1"/>
    <property type="molecule type" value="Genomic_DNA"/>
</dbReference>
<evidence type="ECO:0000256" key="3">
    <source>
        <dbReference type="PROSITE-ProRule" id="PRU00284"/>
    </source>
</evidence>